<feature type="domain" description="MIP18 family-like" evidence="1">
    <location>
        <begin position="5"/>
        <end position="74"/>
    </location>
</feature>
<proteinExistence type="predicted"/>
<accession>A0ABS9QKJ9</accession>
<dbReference type="Gene3D" id="3.30.300.130">
    <property type="entry name" value="Fe-S cluster assembly (FSCA)"/>
    <property type="match status" value="1"/>
</dbReference>
<dbReference type="RefSeq" id="WP_239369472.1">
    <property type="nucleotide sequence ID" value="NZ_JAKREW010000031.1"/>
</dbReference>
<feature type="non-terminal residue" evidence="2">
    <location>
        <position position="99"/>
    </location>
</feature>
<protein>
    <submittedName>
        <fullName evidence="2">Iron-sulfur cluster assembly protein</fullName>
    </submittedName>
</protein>
<keyword evidence="3" id="KW-1185">Reference proteome</keyword>
<evidence type="ECO:0000259" key="1">
    <source>
        <dbReference type="Pfam" id="PF01883"/>
    </source>
</evidence>
<evidence type="ECO:0000313" key="3">
    <source>
        <dbReference type="Proteomes" id="UP001201701"/>
    </source>
</evidence>
<name>A0ABS9QKJ9_9HYPH</name>
<dbReference type="EMBL" id="JAKREW010000031">
    <property type="protein sequence ID" value="MCG7507955.1"/>
    <property type="molecule type" value="Genomic_DNA"/>
</dbReference>
<sequence length="99" mass="10332">MSVTKEAVIERLKTISGPDFSGNIVDLGMVSEIFIADAKVFFSITVPAARAQEMEPLRAAAERVVKAIPGVAGAVVALTAEKKSGGMEAPVPQRPAAPR</sequence>
<dbReference type="Proteomes" id="UP001201701">
    <property type="component" value="Unassembled WGS sequence"/>
</dbReference>
<gene>
    <name evidence="2" type="ORF">L4923_23220</name>
</gene>
<evidence type="ECO:0000313" key="2">
    <source>
        <dbReference type="EMBL" id="MCG7507955.1"/>
    </source>
</evidence>
<reference evidence="2 3" key="1">
    <citation type="submission" date="2022-02" db="EMBL/GenBank/DDBJ databases">
        <title>Draft genome sequence of Mezorhizobium retamae strain IRAMC:0171 isolated from Retama raetam nodules.</title>
        <authorList>
            <person name="Bengaied R."/>
            <person name="Sbissi I."/>
            <person name="Huber K."/>
            <person name="Ghodbane F."/>
            <person name="Nouioui I."/>
            <person name="Tarhouni M."/>
            <person name="Gtari M."/>
        </authorList>
    </citation>
    <scope>NUCLEOTIDE SEQUENCE [LARGE SCALE GENOMIC DNA]</scope>
    <source>
        <strain evidence="2 3">IRAMC:0171</strain>
    </source>
</reference>
<comment type="caution">
    <text evidence="2">The sequence shown here is derived from an EMBL/GenBank/DDBJ whole genome shotgun (WGS) entry which is preliminary data.</text>
</comment>
<organism evidence="2 3">
    <name type="scientific">Mesorhizobium retamae</name>
    <dbReference type="NCBI Taxonomy" id="2912854"/>
    <lineage>
        <taxon>Bacteria</taxon>
        <taxon>Pseudomonadati</taxon>
        <taxon>Pseudomonadota</taxon>
        <taxon>Alphaproteobacteria</taxon>
        <taxon>Hyphomicrobiales</taxon>
        <taxon>Phyllobacteriaceae</taxon>
        <taxon>Mesorhizobium</taxon>
    </lineage>
</organism>
<dbReference type="InterPro" id="IPR002744">
    <property type="entry name" value="MIP18-like"/>
</dbReference>
<dbReference type="SUPFAM" id="SSF117916">
    <property type="entry name" value="Fe-S cluster assembly (FSCA) domain-like"/>
    <property type="match status" value="1"/>
</dbReference>
<dbReference type="InterPro" id="IPR034904">
    <property type="entry name" value="FSCA_dom_sf"/>
</dbReference>
<dbReference type="Pfam" id="PF01883">
    <property type="entry name" value="FeS_assembly_P"/>
    <property type="match status" value="1"/>
</dbReference>